<dbReference type="GO" id="GO:0008441">
    <property type="term" value="F:3'(2'),5'-bisphosphate nucleotidase activity"/>
    <property type="evidence" value="ECO:0007669"/>
    <property type="project" value="TreeGrafter"/>
</dbReference>
<dbReference type="InterPro" id="IPR051090">
    <property type="entry name" value="Inositol_monoP_superfamily"/>
</dbReference>
<evidence type="ECO:0000256" key="1">
    <source>
        <dbReference type="ARBA" id="ARBA00001946"/>
    </source>
</evidence>
<protein>
    <recommendedName>
        <fullName evidence="8">Inositol monophosphatase</fullName>
    </recommendedName>
</protein>
<comment type="similarity">
    <text evidence="2">Belongs to the inositol monophosphatase superfamily.</text>
</comment>
<dbReference type="EnsemblPlants" id="AET5Gv20322600.11">
    <property type="protein sequence ID" value="AET5Gv20322600.11"/>
    <property type="gene ID" value="AET5Gv20322600"/>
</dbReference>
<evidence type="ECO:0000256" key="2">
    <source>
        <dbReference type="ARBA" id="ARBA00009759"/>
    </source>
</evidence>
<reference evidence="6" key="3">
    <citation type="journal article" date="2017" name="Nature">
        <title>Genome sequence of the progenitor of the wheat D genome Aegilops tauschii.</title>
        <authorList>
            <person name="Luo M.C."/>
            <person name="Gu Y.Q."/>
            <person name="Puiu D."/>
            <person name="Wang H."/>
            <person name="Twardziok S.O."/>
            <person name="Deal K.R."/>
            <person name="Huo N."/>
            <person name="Zhu T."/>
            <person name="Wang L."/>
            <person name="Wang Y."/>
            <person name="McGuire P.E."/>
            <person name="Liu S."/>
            <person name="Long H."/>
            <person name="Ramasamy R.K."/>
            <person name="Rodriguez J.C."/>
            <person name="Van S.L."/>
            <person name="Yuan L."/>
            <person name="Wang Z."/>
            <person name="Xia Z."/>
            <person name="Xiao L."/>
            <person name="Anderson O.D."/>
            <person name="Ouyang S."/>
            <person name="Liang Y."/>
            <person name="Zimin A.V."/>
            <person name="Pertea G."/>
            <person name="Qi P."/>
            <person name="Bennetzen J.L."/>
            <person name="Dai X."/>
            <person name="Dawson M.W."/>
            <person name="Muller H.G."/>
            <person name="Kugler K."/>
            <person name="Rivarola-Duarte L."/>
            <person name="Spannagl M."/>
            <person name="Mayer K.F.X."/>
            <person name="Lu F.H."/>
            <person name="Bevan M.W."/>
            <person name="Leroy P."/>
            <person name="Li P."/>
            <person name="You F.M."/>
            <person name="Sun Q."/>
            <person name="Liu Z."/>
            <person name="Lyons E."/>
            <person name="Wicker T."/>
            <person name="Salzberg S.L."/>
            <person name="Devos K.M."/>
            <person name="Dvorak J."/>
        </authorList>
    </citation>
    <scope>NUCLEOTIDE SEQUENCE [LARGE SCALE GENOMIC DNA]</scope>
    <source>
        <strain evidence="6">cv. AL8/78</strain>
    </source>
</reference>
<evidence type="ECO:0000256" key="3">
    <source>
        <dbReference type="ARBA" id="ARBA00022723"/>
    </source>
</evidence>
<reference evidence="6" key="5">
    <citation type="journal article" date="2021" name="G3 (Bethesda)">
        <title>Aegilops tauschii genome assembly Aet v5.0 features greater sequence contiguity and improved annotation.</title>
        <authorList>
            <person name="Wang L."/>
            <person name="Zhu T."/>
            <person name="Rodriguez J.C."/>
            <person name="Deal K.R."/>
            <person name="Dubcovsky J."/>
            <person name="McGuire P.E."/>
            <person name="Lux T."/>
            <person name="Spannagl M."/>
            <person name="Mayer K.F.X."/>
            <person name="Baldrich P."/>
            <person name="Meyers B.C."/>
            <person name="Huo N."/>
            <person name="Gu Y.Q."/>
            <person name="Zhou H."/>
            <person name="Devos K.M."/>
            <person name="Bennetzen J.L."/>
            <person name="Unver T."/>
            <person name="Budak H."/>
            <person name="Gulick P.J."/>
            <person name="Galiba G."/>
            <person name="Kalapos B."/>
            <person name="Nelson D.R."/>
            <person name="Li P."/>
            <person name="You F.M."/>
            <person name="Luo M.C."/>
            <person name="Dvorak J."/>
        </authorList>
    </citation>
    <scope>NUCLEOTIDE SEQUENCE [LARGE SCALE GENOMIC DNA]</scope>
    <source>
        <strain evidence="6">cv. AL8/78</strain>
    </source>
</reference>
<keyword evidence="7" id="KW-1185">Reference proteome</keyword>
<keyword evidence="3" id="KW-0479">Metal-binding</keyword>
<dbReference type="PANTHER" id="PTHR43200:SF6">
    <property type="entry name" value="3'(2'),5'-BISPHOSPHATE NUCLEOTIDASE"/>
    <property type="match status" value="1"/>
</dbReference>
<evidence type="ECO:0000313" key="6">
    <source>
        <dbReference type="EnsemblPlants" id="AET5Gv20322600.11"/>
    </source>
</evidence>
<dbReference type="GO" id="GO:0000103">
    <property type="term" value="P:sulfate assimilation"/>
    <property type="evidence" value="ECO:0007669"/>
    <property type="project" value="TreeGrafter"/>
</dbReference>
<comment type="cofactor">
    <cofactor evidence="1">
        <name>Mg(2+)</name>
        <dbReference type="ChEBI" id="CHEBI:18420"/>
    </cofactor>
</comment>
<organism evidence="6 7">
    <name type="scientific">Aegilops tauschii subsp. strangulata</name>
    <name type="common">Goatgrass</name>
    <dbReference type="NCBI Taxonomy" id="200361"/>
    <lineage>
        <taxon>Eukaryota</taxon>
        <taxon>Viridiplantae</taxon>
        <taxon>Streptophyta</taxon>
        <taxon>Embryophyta</taxon>
        <taxon>Tracheophyta</taxon>
        <taxon>Spermatophyta</taxon>
        <taxon>Magnoliopsida</taxon>
        <taxon>Liliopsida</taxon>
        <taxon>Poales</taxon>
        <taxon>Poaceae</taxon>
        <taxon>BOP clade</taxon>
        <taxon>Pooideae</taxon>
        <taxon>Triticodae</taxon>
        <taxon>Triticeae</taxon>
        <taxon>Triticinae</taxon>
        <taxon>Aegilops</taxon>
    </lineage>
</organism>
<sequence>EAGGVVTDASGNDLDFSKGRFLDVDTGIIATNKQLMPSLLKSVQEAIKEKSQAPSPL</sequence>
<reference evidence="6" key="4">
    <citation type="submission" date="2019-03" db="UniProtKB">
        <authorList>
            <consortium name="EnsemblPlants"/>
        </authorList>
    </citation>
    <scope>IDENTIFICATION</scope>
</reference>
<reference evidence="7" key="1">
    <citation type="journal article" date="2014" name="Science">
        <title>Ancient hybridizations among the ancestral genomes of bread wheat.</title>
        <authorList>
            <consortium name="International Wheat Genome Sequencing Consortium,"/>
            <person name="Marcussen T."/>
            <person name="Sandve S.R."/>
            <person name="Heier L."/>
            <person name="Spannagl M."/>
            <person name="Pfeifer M."/>
            <person name="Jakobsen K.S."/>
            <person name="Wulff B.B."/>
            <person name="Steuernagel B."/>
            <person name="Mayer K.F."/>
            <person name="Olsen O.A."/>
        </authorList>
    </citation>
    <scope>NUCLEOTIDE SEQUENCE [LARGE SCALE GENOMIC DNA]</scope>
    <source>
        <strain evidence="7">cv. AL8/78</strain>
    </source>
</reference>
<dbReference type="PANTHER" id="PTHR43200">
    <property type="entry name" value="PHOSPHATASE"/>
    <property type="match status" value="1"/>
</dbReference>
<accession>A0A453K6S4</accession>
<evidence type="ECO:0008006" key="8">
    <source>
        <dbReference type="Google" id="ProtNLM"/>
    </source>
</evidence>
<keyword evidence="4" id="KW-0378">Hydrolase</keyword>
<dbReference type="Gene3D" id="3.40.190.80">
    <property type="match status" value="1"/>
</dbReference>
<dbReference type="AlphaFoldDB" id="A0A453K6S4"/>
<name>A0A453K6S4_AEGTS</name>
<dbReference type="Gramene" id="AET5Gv20322600.11">
    <property type="protein sequence ID" value="AET5Gv20322600.11"/>
    <property type="gene ID" value="AET5Gv20322600"/>
</dbReference>
<dbReference type="Proteomes" id="UP000015105">
    <property type="component" value="Chromosome 5D"/>
</dbReference>
<dbReference type="SUPFAM" id="SSF56655">
    <property type="entry name" value="Carbohydrate phosphatase"/>
    <property type="match status" value="1"/>
</dbReference>
<dbReference type="GO" id="GO:0046872">
    <property type="term" value="F:metal ion binding"/>
    <property type="evidence" value="ECO:0007669"/>
    <property type="project" value="UniProtKB-KW"/>
</dbReference>
<evidence type="ECO:0000313" key="7">
    <source>
        <dbReference type="Proteomes" id="UP000015105"/>
    </source>
</evidence>
<reference evidence="7" key="2">
    <citation type="journal article" date="2017" name="Nat. Plants">
        <title>The Aegilops tauschii genome reveals multiple impacts of transposons.</title>
        <authorList>
            <person name="Zhao G."/>
            <person name="Zou C."/>
            <person name="Li K."/>
            <person name="Wang K."/>
            <person name="Li T."/>
            <person name="Gao L."/>
            <person name="Zhang X."/>
            <person name="Wang H."/>
            <person name="Yang Z."/>
            <person name="Liu X."/>
            <person name="Jiang W."/>
            <person name="Mao L."/>
            <person name="Kong X."/>
            <person name="Jiao Y."/>
            <person name="Jia J."/>
        </authorList>
    </citation>
    <scope>NUCLEOTIDE SEQUENCE [LARGE SCALE GENOMIC DNA]</scope>
    <source>
        <strain evidence="7">cv. AL8/78</strain>
    </source>
</reference>
<evidence type="ECO:0000256" key="4">
    <source>
        <dbReference type="ARBA" id="ARBA00022801"/>
    </source>
</evidence>
<keyword evidence="5" id="KW-0460">Magnesium</keyword>
<evidence type="ECO:0000256" key="5">
    <source>
        <dbReference type="ARBA" id="ARBA00022842"/>
    </source>
</evidence>
<proteinExistence type="inferred from homology"/>